<gene>
    <name evidence="2" type="ORF">BpHYR1_008036</name>
</gene>
<reference evidence="2 3" key="1">
    <citation type="journal article" date="2018" name="Sci. Rep.">
        <title>Genomic signatures of local adaptation to the degree of environmental predictability in rotifers.</title>
        <authorList>
            <person name="Franch-Gras L."/>
            <person name="Hahn C."/>
            <person name="Garcia-Roger E.M."/>
            <person name="Carmona M.J."/>
            <person name="Serra M."/>
            <person name="Gomez A."/>
        </authorList>
    </citation>
    <scope>NUCLEOTIDE SEQUENCE [LARGE SCALE GENOMIC DNA]</scope>
    <source>
        <strain evidence="2">HYR1</strain>
    </source>
</reference>
<dbReference type="EMBL" id="REGN01000558">
    <property type="protein sequence ID" value="RNA41109.1"/>
    <property type="molecule type" value="Genomic_DNA"/>
</dbReference>
<evidence type="ECO:0000313" key="3">
    <source>
        <dbReference type="Proteomes" id="UP000276133"/>
    </source>
</evidence>
<name>A0A3M7SZM3_BRAPC</name>
<sequence length="95" mass="10072">MLKQYDSSEFLAATLSLCSSSSFLYFSASLTMRSISSLLNLPLSLVIVILLVLPVDLSAADTFKIPLASMSNVTSIWGTPRGAGGMPDSSNLPNK</sequence>
<keyword evidence="3" id="KW-1185">Reference proteome</keyword>
<protein>
    <submittedName>
        <fullName evidence="2">Uncharacterized protein</fullName>
    </submittedName>
</protein>
<comment type="caution">
    <text evidence="2">The sequence shown here is derived from an EMBL/GenBank/DDBJ whole genome shotgun (WGS) entry which is preliminary data.</text>
</comment>
<dbReference type="Proteomes" id="UP000276133">
    <property type="component" value="Unassembled WGS sequence"/>
</dbReference>
<accession>A0A3M7SZM3</accession>
<keyword evidence="1" id="KW-1133">Transmembrane helix</keyword>
<evidence type="ECO:0000313" key="2">
    <source>
        <dbReference type="EMBL" id="RNA41109.1"/>
    </source>
</evidence>
<feature type="transmembrane region" description="Helical" evidence="1">
    <location>
        <begin position="38"/>
        <end position="60"/>
    </location>
</feature>
<dbReference type="OrthoDB" id="7471102at2759"/>
<dbReference type="AlphaFoldDB" id="A0A3M7SZM3"/>
<organism evidence="2 3">
    <name type="scientific">Brachionus plicatilis</name>
    <name type="common">Marine rotifer</name>
    <name type="synonym">Brachionus muelleri</name>
    <dbReference type="NCBI Taxonomy" id="10195"/>
    <lineage>
        <taxon>Eukaryota</taxon>
        <taxon>Metazoa</taxon>
        <taxon>Spiralia</taxon>
        <taxon>Gnathifera</taxon>
        <taxon>Rotifera</taxon>
        <taxon>Eurotatoria</taxon>
        <taxon>Monogononta</taxon>
        <taxon>Pseudotrocha</taxon>
        <taxon>Ploima</taxon>
        <taxon>Brachionidae</taxon>
        <taxon>Brachionus</taxon>
    </lineage>
</organism>
<proteinExistence type="predicted"/>
<keyword evidence="1" id="KW-0472">Membrane</keyword>
<evidence type="ECO:0000256" key="1">
    <source>
        <dbReference type="SAM" id="Phobius"/>
    </source>
</evidence>
<keyword evidence="1" id="KW-0812">Transmembrane</keyword>